<dbReference type="InterPro" id="IPR002125">
    <property type="entry name" value="CMP_dCMP_dom"/>
</dbReference>
<dbReference type="CDD" id="cd01285">
    <property type="entry name" value="nucleoside_deaminase"/>
    <property type="match status" value="1"/>
</dbReference>
<dbReference type="Pfam" id="PF00383">
    <property type="entry name" value="dCMP_cyt_deam_1"/>
    <property type="match status" value="1"/>
</dbReference>
<dbReference type="SUPFAM" id="SSF51197">
    <property type="entry name" value="Clavaminate synthase-like"/>
    <property type="match status" value="1"/>
</dbReference>
<dbReference type="InterPro" id="IPR050231">
    <property type="entry name" value="Iron_ascorbate_oxido_reductase"/>
</dbReference>
<organism evidence="5 6">
    <name type="scientific">Seminavis robusta</name>
    <dbReference type="NCBI Taxonomy" id="568900"/>
    <lineage>
        <taxon>Eukaryota</taxon>
        <taxon>Sar</taxon>
        <taxon>Stramenopiles</taxon>
        <taxon>Ochrophyta</taxon>
        <taxon>Bacillariophyta</taxon>
        <taxon>Bacillariophyceae</taxon>
        <taxon>Bacillariophycidae</taxon>
        <taxon>Naviculales</taxon>
        <taxon>Naviculaceae</taxon>
        <taxon>Seminavis</taxon>
    </lineage>
</organism>
<gene>
    <name evidence="5" type="ORF">SEMRO_2810_G337590.1</name>
</gene>
<accession>A0A9N8HYA5</accession>
<dbReference type="PROSITE" id="PS51471">
    <property type="entry name" value="FE2OG_OXY"/>
    <property type="match status" value="1"/>
</dbReference>
<keyword evidence="1" id="KW-0479">Metal-binding</keyword>
<dbReference type="Gene3D" id="2.60.120.330">
    <property type="entry name" value="B-lactam Antibiotic, Isopenicillin N Synthase, Chain"/>
    <property type="match status" value="1"/>
</dbReference>
<dbReference type="SUPFAM" id="SSF53927">
    <property type="entry name" value="Cytidine deaminase-like"/>
    <property type="match status" value="1"/>
</dbReference>
<dbReference type="GO" id="GO:0016787">
    <property type="term" value="F:hydrolase activity"/>
    <property type="evidence" value="ECO:0007669"/>
    <property type="project" value="InterPro"/>
</dbReference>
<dbReference type="GO" id="GO:0008270">
    <property type="term" value="F:zinc ion binding"/>
    <property type="evidence" value="ECO:0007669"/>
    <property type="project" value="InterPro"/>
</dbReference>
<dbReference type="InterPro" id="IPR044861">
    <property type="entry name" value="IPNS-like_FE2OG_OXY"/>
</dbReference>
<feature type="domain" description="Fe2OG dioxygenase" evidence="3">
    <location>
        <begin position="373"/>
        <end position="499"/>
    </location>
</feature>
<dbReference type="InterPro" id="IPR016193">
    <property type="entry name" value="Cytidine_deaminase-like"/>
</dbReference>
<comment type="caution">
    <text evidence="5">The sequence shown here is derived from an EMBL/GenBank/DDBJ whole genome shotgun (WGS) entry which is preliminary data.</text>
</comment>
<dbReference type="AlphaFoldDB" id="A0A9N8HYA5"/>
<name>A0A9N8HYA5_9STRA</name>
<dbReference type="PANTHER" id="PTHR47990">
    <property type="entry name" value="2-OXOGLUTARATE (2OG) AND FE(II)-DEPENDENT OXYGENASE SUPERFAMILY PROTEIN-RELATED"/>
    <property type="match status" value="1"/>
</dbReference>
<dbReference type="Proteomes" id="UP001153069">
    <property type="component" value="Unassembled WGS sequence"/>
</dbReference>
<dbReference type="InterPro" id="IPR005123">
    <property type="entry name" value="Oxoglu/Fe-dep_dioxygenase_dom"/>
</dbReference>
<evidence type="ECO:0000259" key="3">
    <source>
        <dbReference type="PROSITE" id="PS51471"/>
    </source>
</evidence>
<dbReference type="Gene3D" id="3.40.140.10">
    <property type="entry name" value="Cytidine Deaminase, domain 2"/>
    <property type="match status" value="1"/>
</dbReference>
<dbReference type="Pfam" id="PF03171">
    <property type="entry name" value="2OG-FeII_Oxy"/>
    <property type="match status" value="1"/>
</dbReference>
<dbReference type="InterPro" id="IPR027443">
    <property type="entry name" value="IPNS-like_sf"/>
</dbReference>
<dbReference type="EMBL" id="CAICTM010002808">
    <property type="protein sequence ID" value="CAB9530261.1"/>
    <property type="molecule type" value="Genomic_DNA"/>
</dbReference>
<feature type="domain" description="CMP/dCMP-type deaminase" evidence="4">
    <location>
        <begin position="11"/>
        <end position="133"/>
    </location>
</feature>
<sequence length="530" mass="58348">MSSTSTFTTRSYDEDCMKAAIAQSQVAVEEGCMPFGAVLVDDAGNILAAAHNCSAASSKRGGKGDVTRHAEVELVRKMGALDNIDGKDKTKCTIYASTEPCVMCAGAIYWSGVSRVVYGCSSEELEQTLSGPGGFDIPVERLYQMGRPGMRKMNIVGPLLAKEAMDVHRASGVWCKPITTNNDNGKHTNQDIETERSLLQSGLGAAPATRDFQVPVISMSTQDDDDDETILANQLWDAARTVGFFTVVDHGIPLELIQQAFAVSADFFSNQTREEKEEQSPFAKELNSGYEYFTQVRPSTGTADQKESLQVTARQGVMEGRWPPEKFQDTATQLLEHAHKLANRILTLLEKDACPLNEAGTLAKSHTLWAPDGQCTLRFLHYPPMEPETAKQLTTPDEQGKIHWRAGPHTDWDNVTLLFQQPGQAGLECCSNPHDTTKGERRWTPIDPVEGGIAINIGDMLARWSDGRLYSNLHRVRMPTVEECTPPSSRYSIAYFAQSDKATVIRSKEGEDPITAGDYILSRIRSNFES</sequence>
<dbReference type="OrthoDB" id="288590at2759"/>
<evidence type="ECO:0000256" key="2">
    <source>
        <dbReference type="ARBA" id="ARBA00022833"/>
    </source>
</evidence>
<evidence type="ECO:0000313" key="6">
    <source>
        <dbReference type="Proteomes" id="UP001153069"/>
    </source>
</evidence>
<proteinExistence type="predicted"/>
<evidence type="ECO:0000259" key="4">
    <source>
        <dbReference type="PROSITE" id="PS51747"/>
    </source>
</evidence>
<dbReference type="InterPro" id="IPR026992">
    <property type="entry name" value="DIOX_N"/>
</dbReference>
<dbReference type="Pfam" id="PF14226">
    <property type="entry name" value="DIOX_N"/>
    <property type="match status" value="1"/>
</dbReference>
<protein>
    <submittedName>
        <fullName evidence="5">UPF0676 protein C1494.01</fullName>
    </submittedName>
</protein>
<dbReference type="PROSITE" id="PS51747">
    <property type="entry name" value="CYT_DCMP_DEAMINASES_2"/>
    <property type="match status" value="1"/>
</dbReference>
<evidence type="ECO:0000313" key="5">
    <source>
        <dbReference type="EMBL" id="CAB9530261.1"/>
    </source>
</evidence>
<dbReference type="PROSITE" id="PS00903">
    <property type="entry name" value="CYT_DCMP_DEAMINASES_1"/>
    <property type="match status" value="1"/>
</dbReference>
<keyword evidence="6" id="KW-1185">Reference proteome</keyword>
<keyword evidence="2" id="KW-0862">Zinc</keyword>
<dbReference type="InterPro" id="IPR016192">
    <property type="entry name" value="APOBEC/CMP_deaminase_Zn-bd"/>
</dbReference>
<reference evidence="5" key="1">
    <citation type="submission" date="2020-06" db="EMBL/GenBank/DDBJ databases">
        <authorList>
            <consortium name="Plant Systems Biology data submission"/>
        </authorList>
    </citation>
    <scope>NUCLEOTIDE SEQUENCE</scope>
    <source>
        <strain evidence="5">D6</strain>
    </source>
</reference>
<evidence type="ECO:0000256" key="1">
    <source>
        <dbReference type="ARBA" id="ARBA00022723"/>
    </source>
</evidence>